<dbReference type="RefSeq" id="XP_003142169.2">
    <property type="nucleotide sequence ID" value="XM_003142121.2"/>
</dbReference>
<keyword evidence="1" id="KW-1185">Reference proteome</keyword>
<organism evidence="1 2">
    <name type="scientific">Loa loa</name>
    <name type="common">Eye worm</name>
    <name type="synonym">Filaria loa</name>
    <dbReference type="NCBI Taxonomy" id="7209"/>
    <lineage>
        <taxon>Eukaryota</taxon>
        <taxon>Metazoa</taxon>
        <taxon>Ecdysozoa</taxon>
        <taxon>Nematoda</taxon>
        <taxon>Chromadorea</taxon>
        <taxon>Rhabditida</taxon>
        <taxon>Spirurina</taxon>
        <taxon>Spiruromorpha</taxon>
        <taxon>Filarioidea</taxon>
        <taxon>Onchocercidae</taxon>
        <taxon>Loa</taxon>
    </lineage>
</organism>
<evidence type="ECO:0000313" key="1">
    <source>
        <dbReference type="Proteomes" id="UP000095285"/>
    </source>
</evidence>
<reference evidence="1" key="1">
    <citation type="submission" date="2012-04" db="EMBL/GenBank/DDBJ databases">
        <title>The Genome Sequence of Loa loa.</title>
        <authorList>
            <consortium name="The Broad Institute Genome Sequencing Platform"/>
            <consortium name="Broad Institute Genome Sequencing Center for Infectious Disease"/>
            <person name="Nutman T.B."/>
            <person name="Fink D.L."/>
            <person name="Russ C."/>
            <person name="Young S."/>
            <person name="Zeng Q."/>
            <person name="Gargeya S."/>
            <person name="Alvarado L."/>
            <person name="Berlin A."/>
            <person name="Chapman S.B."/>
            <person name="Chen Z."/>
            <person name="Freedman E."/>
            <person name="Gellesch M."/>
            <person name="Goldberg J."/>
            <person name="Griggs A."/>
            <person name="Gujja S."/>
            <person name="Heilman E.R."/>
            <person name="Heiman D."/>
            <person name="Howarth C."/>
            <person name="Mehta T."/>
            <person name="Neiman D."/>
            <person name="Pearson M."/>
            <person name="Roberts A."/>
            <person name="Saif S."/>
            <person name="Shea T."/>
            <person name="Shenoy N."/>
            <person name="Sisk P."/>
            <person name="Stolte C."/>
            <person name="Sykes S."/>
            <person name="White J."/>
            <person name="Yandava C."/>
            <person name="Haas B."/>
            <person name="Henn M.R."/>
            <person name="Nusbaum C."/>
            <person name="Birren B."/>
        </authorList>
    </citation>
    <scope>NUCLEOTIDE SEQUENCE [LARGE SCALE GENOMIC DNA]</scope>
</reference>
<dbReference type="CTD" id="9944002"/>
<dbReference type="KEGG" id="loa:LOAG_06585"/>
<sequence length="180" mass="20033">MPHHKSFHMLEDEDVAGITDQVYSNVSKNISEQQFRAILEGILQRHLELTRRKIAYPYIVTTANNYVYPNNAIGCQMVCQIVSFCIIASGICLLWTCGCCAHTRTTNDDNENSNGVNPTSIPAPIDYSKPYMIKCDSKGSCYASPLNDDEIPPLPSYNKALTCPTHPFPIIQELSKSACI</sequence>
<accession>A0A1I7VRF2</accession>
<proteinExistence type="predicted"/>
<evidence type="ECO:0000313" key="2">
    <source>
        <dbReference type="WBParaSite" id="EN70_5421"/>
    </source>
</evidence>
<dbReference type="AlphaFoldDB" id="A0A1I7VRF2"/>
<reference evidence="2" key="2">
    <citation type="submission" date="2016-11" db="UniProtKB">
        <authorList>
            <consortium name="WormBaseParasite"/>
        </authorList>
    </citation>
    <scope>IDENTIFICATION</scope>
</reference>
<dbReference type="WBParaSite" id="EN70_5421">
    <property type="protein sequence ID" value="EN70_5421"/>
    <property type="gene ID" value="EN70_5421"/>
</dbReference>
<protein>
    <submittedName>
        <fullName evidence="2">Uncharacterized protein</fullName>
    </submittedName>
</protein>
<dbReference type="GeneID" id="9944002"/>
<dbReference type="OrthoDB" id="5773368at2759"/>
<dbReference type="Proteomes" id="UP000095285">
    <property type="component" value="Unassembled WGS sequence"/>
</dbReference>
<name>A0A1I7VRF2_LOALO</name>